<dbReference type="AlphaFoldDB" id="A0A6C0BSB3"/>
<accession>A0A6C0BSB3</accession>
<reference evidence="2" key="1">
    <citation type="journal article" date="2020" name="Nature">
        <title>Giant virus diversity and host interactions through global metagenomics.</title>
        <authorList>
            <person name="Schulz F."/>
            <person name="Roux S."/>
            <person name="Paez-Espino D."/>
            <person name="Jungbluth S."/>
            <person name="Walsh D.A."/>
            <person name="Denef V.J."/>
            <person name="McMahon K.D."/>
            <person name="Konstantinidis K.T."/>
            <person name="Eloe-Fadrosh E.A."/>
            <person name="Kyrpides N.C."/>
            <person name="Woyke T."/>
        </authorList>
    </citation>
    <scope>NUCLEOTIDE SEQUENCE</scope>
    <source>
        <strain evidence="2">GVMAG-M-3300018416-26</strain>
    </source>
</reference>
<organism evidence="2">
    <name type="scientific">viral metagenome</name>
    <dbReference type="NCBI Taxonomy" id="1070528"/>
    <lineage>
        <taxon>unclassified sequences</taxon>
        <taxon>metagenomes</taxon>
        <taxon>organismal metagenomes</taxon>
    </lineage>
</organism>
<sequence length="68" mass="7449">MKSKSNKKPTKKTQKPTKKTQKPPKKPKTNNTHFGGAIIPQAIALPFHIASLVNSGLFKMISKIPSPI</sequence>
<feature type="compositionally biased region" description="Basic residues" evidence="1">
    <location>
        <begin position="1"/>
        <end position="28"/>
    </location>
</feature>
<feature type="region of interest" description="Disordered" evidence="1">
    <location>
        <begin position="1"/>
        <end position="34"/>
    </location>
</feature>
<name>A0A6C0BSB3_9ZZZZ</name>
<proteinExistence type="predicted"/>
<evidence type="ECO:0000256" key="1">
    <source>
        <dbReference type="SAM" id="MobiDB-lite"/>
    </source>
</evidence>
<evidence type="ECO:0000313" key="2">
    <source>
        <dbReference type="EMBL" id="QHS94288.1"/>
    </source>
</evidence>
<protein>
    <submittedName>
        <fullName evidence="2">Uncharacterized protein</fullName>
    </submittedName>
</protein>
<dbReference type="EMBL" id="MN739219">
    <property type="protein sequence ID" value="QHS94288.1"/>
    <property type="molecule type" value="Genomic_DNA"/>
</dbReference>